<dbReference type="Pfam" id="PF20684">
    <property type="entry name" value="Fung_rhodopsin"/>
    <property type="match status" value="1"/>
</dbReference>
<gene>
    <name evidence="8" type="ORF">P280DRAFT_444629</name>
</gene>
<evidence type="ECO:0000256" key="5">
    <source>
        <dbReference type="ARBA" id="ARBA00038359"/>
    </source>
</evidence>
<dbReference type="PANTHER" id="PTHR33048">
    <property type="entry name" value="PTH11-LIKE INTEGRAL MEMBRANE PROTEIN (AFU_ORTHOLOGUE AFUA_5G11245)"/>
    <property type="match status" value="1"/>
</dbReference>
<keyword evidence="2 6" id="KW-0812">Transmembrane</keyword>
<evidence type="ECO:0000256" key="1">
    <source>
        <dbReference type="ARBA" id="ARBA00004141"/>
    </source>
</evidence>
<feature type="transmembrane region" description="Helical" evidence="6">
    <location>
        <begin position="75"/>
        <end position="96"/>
    </location>
</feature>
<evidence type="ECO:0000256" key="6">
    <source>
        <dbReference type="SAM" id="Phobius"/>
    </source>
</evidence>
<dbReference type="EMBL" id="MU006778">
    <property type="protein sequence ID" value="KAF2645170.1"/>
    <property type="molecule type" value="Genomic_DNA"/>
</dbReference>
<dbReference type="AlphaFoldDB" id="A0A6A6SC58"/>
<evidence type="ECO:0000259" key="7">
    <source>
        <dbReference type="Pfam" id="PF20684"/>
    </source>
</evidence>
<dbReference type="InterPro" id="IPR052337">
    <property type="entry name" value="SAT4-like"/>
</dbReference>
<feature type="transmembrane region" description="Helical" evidence="6">
    <location>
        <begin position="236"/>
        <end position="260"/>
    </location>
</feature>
<feature type="transmembrane region" description="Helical" evidence="6">
    <location>
        <begin position="121"/>
        <end position="143"/>
    </location>
</feature>
<feature type="transmembrane region" description="Helical" evidence="6">
    <location>
        <begin position="272"/>
        <end position="301"/>
    </location>
</feature>
<feature type="transmembrane region" description="Helical" evidence="6">
    <location>
        <begin position="197"/>
        <end position="224"/>
    </location>
</feature>
<feature type="transmembrane region" description="Helical" evidence="6">
    <location>
        <begin position="42"/>
        <end position="63"/>
    </location>
</feature>
<sequence>MVNMATEAAPLSSLDLSKVSLTINPSGAPPNFVDPPSLEPTVLGVGVTLITISLIIIVLRLVANFKHMGKFAIDDVLCVFGEICGIVYWAIMYNLAREGVARHGWDIPVTMITKSFLKRQFAHQILGGVVMRSVKATVLVMYIRIFGSLRWMRRTCCVLIIFTGLFYMSNVILAAVYCVLRKGETWDLTSLARCGSPIASAVVNGVLGVVADLAIFFLPFPVILKLQLTPRKRIGLTIVFAVAGLTVVTSIASLVFRVLASQGNDYTWNGTNVVIATFAEIFGTVIVSCAPALSSFWYNILTKTRLYARLRSGLFTNKPHRNKSDEGSGPWRDGSETNLHRNGSWGVLGGHETCTDRAISMKTMHWPDEFVSSAIKKTTTIDCEVRIA</sequence>
<reference evidence="8" key="1">
    <citation type="journal article" date="2020" name="Stud. Mycol.">
        <title>101 Dothideomycetes genomes: a test case for predicting lifestyles and emergence of pathogens.</title>
        <authorList>
            <person name="Haridas S."/>
            <person name="Albert R."/>
            <person name="Binder M."/>
            <person name="Bloem J."/>
            <person name="Labutti K."/>
            <person name="Salamov A."/>
            <person name="Andreopoulos B."/>
            <person name="Baker S."/>
            <person name="Barry K."/>
            <person name="Bills G."/>
            <person name="Bluhm B."/>
            <person name="Cannon C."/>
            <person name="Castanera R."/>
            <person name="Culley D."/>
            <person name="Daum C."/>
            <person name="Ezra D."/>
            <person name="Gonzalez J."/>
            <person name="Henrissat B."/>
            <person name="Kuo A."/>
            <person name="Liang C."/>
            <person name="Lipzen A."/>
            <person name="Lutzoni F."/>
            <person name="Magnuson J."/>
            <person name="Mondo S."/>
            <person name="Nolan M."/>
            <person name="Ohm R."/>
            <person name="Pangilinan J."/>
            <person name="Park H.-J."/>
            <person name="Ramirez L."/>
            <person name="Alfaro M."/>
            <person name="Sun H."/>
            <person name="Tritt A."/>
            <person name="Yoshinaga Y."/>
            <person name="Zwiers L.-H."/>
            <person name="Turgeon B."/>
            <person name="Goodwin S."/>
            <person name="Spatafora J."/>
            <person name="Crous P."/>
            <person name="Grigoriev I."/>
        </authorList>
    </citation>
    <scope>NUCLEOTIDE SEQUENCE</scope>
    <source>
        <strain evidence="8">CBS 473.64</strain>
    </source>
</reference>
<name>A0A6A6SC58_9PLEO</name>
<protein>
    <recommendedName>
        <fullName evidence="7">Rhodopsin domain-containing protein</fullName>
    </recommendedName>
</protein>
<keyword evidence="3 6" id="KW-1133">Transmembrane helix</keyword>
<evidence type="ECO:0000313" key="8">
    <source>
        <dbReference type="EMBL" id="KAF2645170.1"/>
    </source>
</evidence>
<dbReference type="GO" id="GO:0016020">
    <property type="term" value="C:membrane"/>
    <property type="evidence" value="ECO:0007669"/>
    <property type="project" value="UniProtKB-SubCell"/>
</dbReference>
<proteinExistence type="inferred from homology"/>
<keyword evidence="9" id="KW-1185">Reference proteome</keyword>
<dbReference type="PANTHER" id="PTHR33048:SF146">
    <property type="entry name" value="INTEGRAL MEMBRANE PROTEIN"/>
    <property type="match status" value="1"/>
</dbReference>
<comment type="subcellular location">
    <subcellularLocation>
        <location evidence="1">Membrane</location>
        <topology evidence="1">Multi-pass membrane protein</topology>
    </subcellularLocation>
</comment>
<accession>A0A6A6SC58</accession>
<feature type="transmembrane region" description="Helical" evidence="6">
    <location>
        <begin position="155"/>
        <end position="177"/>
    </location>
</feature>
<evidence type="ECO:0000256" key="4">
    <source>
        <dbReference type="ARBA" id="ARBA00023136"/>
    </source>
</evidence>
<evidence type="ECO:0000256" key="2">
    <source>
        <dbReference type="ARBA" id="ARBA00022692"/>
    </source>
</evidence>
<feature type="domain" description="Rhodopsin" evidence="7">
    <location>
        <begin position="59"/>
        <end position="295"/>
    </location>
</feature>
<evidence type="ECO:0000313" key="9">
    <source>
        <dbReference type="Proteomes" id="UP000799753"/>
    </source>
</evidence>
<organism evidence="8 9">
    <name type="scientific">Massarina eburnea CBS 473.64</name>
    <dbReference type="NCBI Taxonomy" id="1395130"/>
    <lineage>
        <taxon>Eukaryota</taxon>
        <taxon>Fungi</taxon>
        <taxon>Dikarya</taxon>
        <taxon>Ascomycota</taxon>
        <taxon>Pezizomycotina</taxon>
        <taxon>Dothideomycetes</taxon>
        <taxon>Pleosporomycetidae</taxon>
        <taxon>Pleosporales</taxon>
        <taxon>Massarineae</taxon>
        <taxon>Massarinaceae</taxon>
        <taxon>Massarina</taxon>
    </lineage>
</organism>
<dbReference type="OrthoDB" id="444631at2759"/>
<dbReference type="InterPro" id="IPR049326">
    <property type="entry name" value="Rhodopsin_dom_fungi"/>
</dbReference>
<dbReference type="Proteomes" id="UP000799753">
    <property type="component" value="Unassembled WGS sequence"/>
</dbReference>
<keyword evidence="4 6" id="KW-0472">Membrane</keyword>
<evidence type="ECO:0000256" key="3">
    <source>
        <dbReference type="ARBA" id="ARBA00022989"/>
    </source>
</evidence>
<comment type="similarity">
    <text evidence="5">Belongs to the SAT4 family.</text>
</comment>